<feature type="transmembrane region" description="Helical" evidence="1">
    <location>
        <begin position="236"/>
        <end position="256"/>
    </location>
</feature>
<dbReference type="SUPFAM" id="SSF103481">
    <property type="entry name" value="Multidrug resistance efflux transporter EmrE"/>
    <property type="match status" value="2"/>
</dbReference>
<sequence length="282" mass="31028">MKSRSFFLTIFFVSCLATGGIFVKLSDLGPVATGFYRVLFSIPILYPLLKFEKGNHLSIRDKSLVFVAGMFLAGDLILWNISFHYTTVANANLLANLVPFTIVPAAYFIYKEKISRNFLISLLVTLIGLVVLIEGKGDLSNGSLYGDMLAFATSIFYAIFLLIVYKVREKASAIQVMYYSAYGSIVVLLISSLLMEGVSYPNDFEALWPLLGLAIFSQILGQGGLSYVLGGISVNLAAVLVLMQPVISAILSYFIFYETLTAQEMFGIFIVLTGIFLVKKEG</sequence>
<dbReference type="PROSITE" id="PS51257">
    <property type="entry name" value="PROKAR_LIPOPROTEIN"/>
    <property type="match status" value="1"/>
</dbReference>
<protein>
    <submittedName>
        <fullName evidence="3">DMT family transporter</fullName>
    </submittedName>
</protein>
<keyword evidence="4" id="KW-1185">Reference proteome</keyword>
<evidence type="ECO:0000313" key="3">
    <source>
        <dbReference type="EMBL" id="QXX79559.1"/>
    </source>
</evidence>
<proteinExistence type="predicted"/>
<dbReference type="PANTHER" id="PTHR22911:SF76">
    <property type="entry name" value="EAMA DOMAIN-CONTAINING PROTEIN"/>
    <property type="match status" value="1"/>
</dbReference>
<reference evidence="3 4" key="1">
    <citation type="submission" date="2020-02" db="EMBL/GenBank/DDBJ databases">
        <title>Partial ammonium oxidation to N2 by heterotrophic bacteria.</title>
        <authorList>
            <person name="Wu M."/>
        </authorList>
    </citation>
    <scope>NUCLEOTIDE SEQUENCE [LARGE SCALE GENOMIC DNA]</scope>
    <source>
        <strain evidence="3 4">HO-1</strain>
    </source>
</reference>
<feature type="transmembrane region" description="Helical" evidence="1">
    <location>
        <begin position="262"/>
        <end position="278"/>
    </location>
</feature>
<evidence type="ECO:0000313" key="4">
    <source>
        <dbReference type="Proteomes" id="UP000826050"/>
    </source>
</evidence>
<dbReference type="EMBL" id="CP049362">
    <property type="protein sequence ID" value="QXX79559.1"/>
    <property type="molecule type" value="Genomic_DNA"/>
</dbReference>
<dbReference type="InterPro" id="IPR000620">
    <property type="entry name" value="EamA_dom"/>
</dbReference>
<feature type="transmembrane region" description="Helical" evidence="1">
    <location>
        <begin position="35"/>
        <end position="51"/>
    </location>
</feature>
<feature type="transmembrane region" description="Helical" evidence="1">
    <location>
        <begin position="145"/>
        <end position="164"/>
    </location>
</feature>
<feature type="transmembrane region" description="Helical" evidence="1">
    <location>
        <begin position="207"/>
        <end position="229"/>
    </location>
</feature>
<organism evidence="3 4">
    <name type="scientific">Alcaligenes ammonioxydans</name>
    <dbReference type="NCBI Taxonomy" id="2582914"/>
    <lineage>
        <taxon>Bacteria</taxon>
        <taxon>Pseudomonadati</taxon>
        <taxon>Pseudomonadota</taxon>
        <taxon>Betaproteobacteria</taxon>
        <taxon>Burkholderiales</taxon>
        <taxon>Alcaligenaceae</taxon>
        <taxon>Alcaligenes</taxon>
    </lineage>
</organism>
<keyword evidence="1" id="KW-0472">Membrane</keyword>
<dbReference type="Proteomes" id="UP000826050">
    <property type="component" value="Chromosome"/>
</dbReference>
<feature type="transmembrane region" description="Helical" evidence="1">
    <location>
        <begin position="63"/>
        <end position="81"/>
    </location>
</feature>
<feature type="transmembrane region" description="Helical" evidence="1">
    <location>
        <begin position="117"/>
        <end position="133"/>
    </location>
</feature>
<feature type="transmembrane region" description="Helical" evidence="1">
    <location>
        <begin position="93"/>
        <end position="110"/>
    </location>
</feature>
<evidence type="ECO:0000259" key="2">
    <source>
        <dbReference type="Pfam" id="PF00892"/>
    </source>
</evidence>
<keyword evidence="1" id="KW-1133">Transmembrane helix</keyword>
<name>A0ABX8SV35_9BURK</name>
<accession>A0ABX8SV35</accession>
<keyword evidence="1" id="KW-0812">Transmembrane</keyword>
<feature type="domain" description="EamA" evidence="2">
    <location>
        <begin position="145"/>
        <end position="278"/>
    </location>
</feature>
<evidence type="ECO:0000256" key="1">
    <source>
        <dbReference type="SAM" id="Phobius"/>
    </source>
</evidence>
<gene>
    <name evidence="3" type="ORF">FE795_11375</name>
</gene>
<dbReference type="InterPro" id="IPR037185">
    <property type="entry name" value="EmrE-like"/>
</dbReference>
<dbReference type="Pfam" id="PF00892">
    <property type="entry name" value="EamA"/>
    <property type="match status" value="2"/>
</dbReference>
<feature type="domain" description="EamA" evidence="2">
    <location>
        <begin position="7"/>
        <end position="132"/>
    </location>
</feature>
<dbReference type="RefSeq" id="WP_059318907.1">
    <property type="nucleotide sequence ID" value="NZ_CP049362.1"/>
</dbReference>
<dbReference type="PANTHER" id="PTHR22911">
    <property type="entry name" value="ACYL-MALONYL CONDENSING ENZYME-RELATED"/>
    <property type="match status" value="1"/>
</dbReference>
<feature type="transmembrane region" description="Helical" evidence="1">
    <location>
        <begin position="176"/>
        <end position="195"/>
    </location>
</feature>